<evidence type="ECO:0000259" key="1">
    <source>
        <dbReference type="Pfam" id="PF18765"/>
    </source>
</evidence>
<dbReference type="Pfam" id="PF18765">
    <property type="entry name" value="Polbeta"/>
    <property type="match status" value="1"/>
</dbReference>
<dbReference type="InterPro" id="IPR043519">
    <property type="entry name" value="NT_sf"/>
</dbReference>
<keyword evidence="3" id="KW-1185">Reference proteome</keyword>
<name>A0A024P6Q2_9BACI</name>
<dbReference type="AlphaFoldDB" id="A0A024P6Q2"/>
<dbReference type="CDD" id="cd05403">
    <property type="entry name" value="NT_KNTase_like"/>
    <property type="match status" value="1"/>
</dbReference>
<feature type="domain" description="Polymerase beta nucleotidyltransferase" evidence="1">
    <location>
        <begin position="10"/>
        <end position="53"/>
    </location>
</feature>
<dbReference type="RefSeq" id="WP_035508503.1">
    <property type="nucleotide sequence ID" value="NZ_CCDH010000003.1"/>
</dbReference>
<dbReference type="Gene3D" id="3.30.460.10">
    <property type="entry name" value="Beta Polymerase, domain 2"/>
    <property type="match status" value="1"/>
</dbReference>
<comment type="caution">
    <text evidence="2">The sequence shown here is derived from an EMBL/GenBank/DDBJ whole genome shotgun (WGS) entry which is preliminary data.</text>
</comment>
<organism evidence="2 3">
    <name type="scientific">Halobacillus karajensis</name>
    <dbReference type="NCBI Taxonomy" id="195088"/>
    <lineage>
        <taxon>Bacteria</taxon>
        <taxon>Bacillati</taxon>
        <taxon>Bacillota</taxon>
        <taxon>Bacilli</taxon>
        <taxon>Bacillales</taxon>
        <taxon>Bacillaceae</taxon>
        <taxon>Halobacillus</taxon>
    </lineage>
</organism>
<dbReference type="InterPro" id="IPR041633">
    <property type="entry name" value="Polbeta"/>
</dbReference>
<dbReference type="Proteomes" id="UP000028868">
    <property type="component" value="Unassembled WGS sequence"/>
</dbReference>
<dbReference type="SUPFAM" id="SSF81301">
    <property type="entry name" value="Nucleotidyltransferase"/>
    <property type="match status" value="1"/>
</dbReference>
<dbReference type="EMBL" id="CCDI010000002">
    <property type="protein sequence ID" value="CDQ24027.1"/>
    <property type="molecule type" value="Genomic_DNA"/>
</dbReference>
<gene>
    <name evidence="2" type="ORF">BN983_02291</name>
</gene>
<evidence type="ECO:0000313" key="3">
    <source>
        <dbReference type="Proteomes" id="UP000028868"/>
    </source>
</evidence>
<protein>
    <submittedName>
        <fullName evidence="2">Nucleotidyltransferases</fullName>
    </submittedName>
</protein>
<proteinExistence type="predicted"/>
<evidence type="ECO:0000313" key="2">
    <source>
        <dbReference type="EMBL" id="CDQ24027.1"/>
    </source>
</evidence>
<reference evidence="3" key="1">
    <citation type="submission" date="2014-03" db="EMBL/GenBank/DDBJ databases">
        <authorList>
            <person name="Urmite Genomes U."/>
        </authorList>
    </citation>
    <scope>NUCLEOTIDE SEQUENCE [LARGE SCALE GENOMIC DNA]</scope>
    <source>
        <strain evidence="3">HD-03</strain>
    </source>
</reference>
<reference evidence="2 3" key="2">
    <citation type="submission" date="2014-05" db="EMBL/GenBank/DDBJ databases">
        <title>Draft genome sequence of Halobacillus karajensis HK-03.</title>
        <authorList>
            <person name="Khelaifia S."/>
            <person name="Croce O."/>
            <person name="Lagier J.C."/>
            <person name="Raoult D."/>
        </authorList>
    </citation>
    <scope>NUCLEOTIDE SEQUENCE [LARGE SCALE GENOMIC DNA]</scope>
    <source>
        <strain evidence="2 3">HD-03</strain>
    </source>
</reference>
<sequence>MRQWEAVRAITNSLKQDTYVQAVYLKGSMGRREEDEYSDVDLYVLVDEGDKEAFLKKRKKHLESYQTIIFYDDIFIIAPQIIAVYDNLLHIDLFTVTEETMVHKDFYRVLYDPEHRMDKHAAKQNLRLEEREFLDAVEDAAFFFLQYKKAADRGNDIWAVKVANDIGENLGKILLQKYCPSYAQLGLKAVDQRLPISLAEKVRGVYNSLSIDNHGEAIRQMAEMIEDQMGWLNEKWGNNTYTIPFLKRMAEEMKDRTSV</sequence>
<accession>A0A024P6Q2</accession>